<reference evidence="2 3" key="1">
    <citation type="submission" date="2014-04" db="EMBL/GenBank/DDBJ databases">
        <authorList>
            <consortium name="DOE Joint Genome Institute"/>
            <person name="Kuo A."/>
            <person name="Tarkka M."/>
            <person name="Buscot F."/>
            <person name="Kohler A."/>
            <person name="Nagy L.G."/>
            <person name="Floudas D."/>
            <person name="Copeland A."/>
            <person name="Barry K.W."/>
            <person name="Cichocki N."/>
            <person name="Veneault-Fourrey C."/>
            <person name="LaButti K."/>
            <person name="Lindquist E.A."/>
            <person name="Lipzen A."/>
            <person name="Lundell T."/>
            <person name="Morin E."/>
            <person name="Murat C."/>
            <person name="Sun H."/>
            <person name="Tunlid A."/>
            <person name="Henrissat B."/>
            <person name="Grigoriev I.V."/>
            <person name="Hibbett D.S."/>
            <person name="Martin F."/>
            <person name="Nordberg H.P."/>
            <person name="Cantor M.N."/>
            <person name="Hua S.X."/>
        </authorList>
    </citation>
    <scope>NUCLEOTIDE SEQUENCE [LARGE SCALE GENOMIC DNA]</scope>
    <source>
        <strain evidence="2 3">F 1598</strain>
    </source>
</reference>
<name>A0A0C3AZL7_PILCF</name>
<evidence type="ECO:0000313" key="3">
    <source>
        <dbReference type="Proteomes" id="UP000054166"/>
    </source>
</evidence>
<dbReference type="InParanoid" id="A0A0C3AZL7"/>
<dbReference type="AlphaFoldDB" id="A0A0C3AZL7"/>
<evidence type="ECO:0000256" key="1">
    <source>
        <dbReference type="SAM" id="MobiDB-lite"/>
    </source>
</evidence>
<feature type="compositionally biased region" description="Basic and acidic residues" evidence="1">
    <location>
        <begin position="17"/>
        <end position="28"/>
    </location>
</feature>
<proteinExistence type="predicted"/>
<dbReference type="Proteomes" id="UP000054166">
    <property type="component" value="Unassembled WGS sequence"/>
</dbReference>
<dbReference type="HOGENOM" id="CLU_1806936_0_0_1"/>
<evidence type="ECO:0000313" key="2">
    <source>
        <dbReference type="EMBL" id="KIM79443.1"/>
    </source>
</evidence>
<dbReference type="EMBL" id="KN833009">
    <property type="protein sequence ID" value="KIM79443.1"/>
    <property type="molecule type" value="Genomic_DNA"/>
</dbReference>
<reference evidence="3" key="2">
    <citation type="submission" date="2015-01" db="EMBL/GenBank/DDBJ databases">
        <title>Evolutionary Origins and Diversification of the Mycorrhizal Mutualists.</title>
        <authorList>
            <consortium name="DOE Joint Genome Institute"/>
            <consortium name="Mycorrhizal Genomics Consortium"/>
            <person name="Kohler A."/>
            <person name="Kuo A."/>
            <person name="Nagy L.G."/>
            <person name="Floudas D."/>
            <person name="Copeland A."/>
            <person name="Barry K.W."/>
            <person name="Cichocki N."/>
            <person name="Veneault-Fourrey C."/>
            <person name="LaButti K."/>
            <person name="Lindquist E.A."/>
            <person name="Lipzen A."/>
            <person name="Lundell T."/>
            <person name="Morin E."/>
            <person name="Murat C."/>
            <person name="Riley R."/>
            <person name="Ohm R."/>
            <person name="Sun H."/>
            <person name="Tunlid A."/>
            <person name="Henrissat B."/>
            <person name="Grigoriev I.V."/>
            <person name="Hibbett D.S."/>
            <person name="Martin F."/>
        </authorList>
    </citation>
    <scope>NUCLEOTIDE SEQUENCE [LARGE SCALE GENOMIC DNA]</scope>
    <source>
        <strain evidence="3">F 1598</strain>
    </source>
</reference>
<protein>
    <submittedName>
        <fullName evidence="2">Uncharacterized protein</fullName>
    </submittedName>
</protein>
<gene>
    <name evidence="2" type="ORF">PILCRDRAFT_10276</name>
</gene>
<sequence length="143" mass="15610">MPCDVAHEGGGVPASIRDGHARPCDRKKGATAGALRVPTLAHTRPALHRGQLSICGNISLSLPHERGPTFNPRMSRWVEREEQGFRPSLEKSHARMRRLPGGNFTHSQSAGIPGIGGLACRMGWGVLQRNMQRRSQEYVSEGP</sequence>
<accession>A0A0C3AZL7</accession>
<keyword evidence="3" id="KW-1185">Reference proteome</keyword>
<feature type="region of interest" description="Disordered" evidence="1">
    <location>
        <begin position="1"/>
        <end position="30"/>
    </location>
</feature>
<organism evidence="2 3">
    <name type="scientific">Piloderma croceum (strain F 1598)</name>
    <dbReference type="NCBI Taxonomy" id="765440"/>
    <lineage>
        <taxon>Eukaryota</taxon>
        <taxon>Fungi</taxon>
        <taxon>Dikarya</taxon>
        <taxon>Basidiomycota</taxon>
        <taxon>Agaricomycotina</taxon>
        <taxon>Agaricomycetes</taxon>
        <taxon>Agaricomycetidae</taxon>
        <taxon>Atheliales</taxon>
        <taxon>Atheliaceae</taxon>
        <taxon>Piloderma</taxon>
    </lineage>
</organism>